<evidence type="ECO:0000313" key="6">
    <source>
        <dbReference type="EMBL" id="GAG63985.1"/>
    </source>
</evidence>
<evidence type="ECO:0000256" key="1">
    <source>
        <dbReference type="ARBA" id="ARBA00022485"/>
    </source>
</evidence>
<dbReference type="SUPFAM" id="SSF54862">
    <property type="entry name" value="4Fe-4S ferredoxins"/>
    <property type="match status" value="1"/>
</dbReference>
<keyword evidence="2" id="KW-0479">Metal-binding</keyword>
<keyword evidence="1" id="KW-0004">4Fe-4S</keyword>
<keyword evidence="3" id="KW-0408">Iron</keyword>
<reference evidence="6" key="1">
    <citation type="journal article" date="2014" name="Front. Microbiol.">
        <title>High frequency of phylogenetically diverse reductive dehalogenase-homologous genes in deep subseafloor sedimentary metagenomes.</title>
        <authorList>
            <person name="Kawai M."/>
            <person name="Futagami T."/>
            <person name="Toyoda A."/>
            <person name="Takaki Y."/>
            <person name="Nishi S."/>
            <person name="Hori S."/>
            <person name="Arai W."/>
            <person name="Tsubouchi T."/>
            <person name="Morono Y."/>
            <person name="Uchiyama I."/>
            <person name="Ito T."/>
            <person name="Fujiyama A."/>
            <person name="Inagaki F."/>
            <person name="Takami H."/>
        </authorList>
    </citation>
    <scope>NUCLEOTIDE SEQUENCE</scope>
    <source>
        <strain evidence="6">Expedition CK06-06</strain>
    </source>
</reference>
<evidence type="ECO:0000256" key="4">
    <source>
        <dbReference type="ARBA" id="ARBA00023014"/>
    </source>
</evidence>
<keyword evidence="4" id="KW-0411">Iron-sulfur</keyword>
<dbReference type="AlphaFoldDB" id="X0Z3U1"/>
<accession>X0Z3U1</accession>
<feature type="non-terminal residue" evidence="6">
    <location>
        <position position="1"/>
    </location>
</feature>
<protein>
    <recommendedName>
        <fullName evidence="5">4Fe-4S ferredoxin-type domain-containing protein</fullName>
    </recommendedName>
</protein>
<name>X0Z3U1_9ZZZZ</name>
<dbReference type="PROSITE" id="PS51379">
    <property type="entry name" value="4FE4S_FER_2"/>
    <property type="match status" value="2"/>
</dbReference>
<evidence type="ECO:0000256" key="2">
    <source>
        <dbReference type="ARBA" id="ARBA00022723"/>
    </source>
</evidence>
<dbReference type="GO" id="GO:0046872">
    <property type="term" value="F:metal ion binding"/>
    <property type="evidence" value="ECO:0007669"/>
    <property type="project" value="UniProtKB-KW"/>
</dbReference>
<dbReference type="Pfam" id="PF13237">
    <property type="entry name" value="Fer4_10"/>
    <property type="match status" value="1"/>
</dbReference>
<dbReference type="EMBL" id="BART01003944">
    <property type="protein sequence ID" value="GAG63985.1"/>
    <property type="molecule type" value="Genomic_DNA"/>
</dbReference>
<dbReference type="Gene3D" id="3.30.70.20">
    <property type="match status" value="1"/>
</dbReference>
<dbReference type="GO" id="GO:0051539">
    <property type="term" value="F:4 iron, 4 sulfur cluster binding"/>
    <property type="evidence" value="ECO:0007669"/>
    <property type="project" value="UniProtKB-KW"/>
</dbReference>
<feature type="domain" description="4Fe-4S ferredoxin-type" evidence="5">
    <location>
        <begin position="33"/>
        <end position="62"/>
    </location>
</feature>
<evidence type="ECO:0000256" key="3">
    <source>
        <dbReference type="ARBA" id="ARBA00023004"/>
    </source>
</evidence>
<sequence>ARASYKINDEKCTGCGNCVKVCLAGCFEIMEKKAKIKSLEKCMECAACWYVCQEEAIIFSWPPGGTGYKSDWG</sequence>
<gene>
    <name evidence="6" type="ORF">S01H4_10359</name>
</gene>
<dbReference type="InterPro" id="IPR050572">
    <property type="entry name" value="Fe-S_Ferredoxin"/>
</dbReference>
<dbReference type="InterPro" id="IPR017896">
    <property type="entry name" value="4Fe4S_Fe-S-bd"/>
</dbReference>
<comment type="caution">
    <text evidence="6">The sequence shown here is derived from an EMBL/GenBank/DDBJ whole genome shotgun (WGS) entry which is preliminary data.</text>
</comment>
<dbReference type="PANTHER" id="PTHR43687:SF1">
    <property type="entry name" value="FERREDOXIN III"/>
    <property type="match status" value="1"/>
</dbReference>
<evidence type="ECO:0000259" key="5">
    <source>
        <dbReference type="PROSITE" id="PS51379"/>
    </source>
</evidence>
<dbReference type="PANTHER" id="PTHR43687">
    <property type="entry name" value="ADENYLYLSULFATE REDUCTASE, BETA SUBUNIT"/>
    <property type="match status" value="1"/>
</dbReference>
<feature type="domain" description="4Fe-4S ferredoxin-type" evidence="5">
    <location>
        <begin position="3"/>
        <end position="32"/>
    </location>
</feature>
<proteinExistence type="predicted"/>
<organism evidence="6">
    <name type="scientific">marine sediment metagenome</name>
    <dbReference type="NCBI Taxonomy" id="412755"/>
    <lineage>
        <taxon>unclassified sequences</taxon>
        <taxon>metagenomes</taxon>
        <taxon>ecological metagenomes</taxon>
    </lineage>
</organism>